<feature type="non-terminal residue" evidence="5">
    <location>
        <position position="448"/>
    </location>
</feature>
<proteinExistence type="predicted"/>
<gene>
    <name evidence="5" type="ORF">Ctob_012966</name>
</gene>
<keyword evidence="1" id="KW-0343">GTPase activation</keyword>
<dbReference type="GO" id="GO:0006913">
    <property type="term" value="P:nucleocytoplasmic transport"/>
    <property type="evidence" value="ECO:0007669"/>
    <property type="project" value="TreeGrafter"/>
</dbReference>
<dbReference type="GO" id="GO:0005096">
    <property type="term" value="F:GTPase activator activity"/>
    <property type="evidence" value="ECO:0007669"/>
    <property type="project" value="UniProtKB-KW"/>
</dbReference>
<evidence type="ECO:0000256" key="2">
    <source>
        <dbReference type="ARBA" id="ARBA00022614"/>
    </source>
</evidence>
<evidence type="ECO:0000313" key="6">
    <source>
        <dbReference type="Proteomes" id="UP000037460"/>
    </source>
</evidence>
<accession>A0A0M0LP37</accession>
<dbReference type="SUPFAM" id="SSF52047">
    <property type="entry name" value="RNI-like"/>
    <property type="match status" value="1"/>
</dbReference>
<dbReference type="InterPro" id="IPR032675">
    <property type="entry name" value="LRR_dom_sf"/>
</dbReference>
<dbReference type="GO" id="GO:0005829">
    <property type="term" value="C:cytosol"/>
    <property type="evidence" value="ECO:0007669"/>
    <property type="project" value="TreeGrafter"/>
</dbReference>
<keyword evidence="3" id="KW-0677">Repeat</keyword>
<dbReference type="SMART" id="SM00368">
    <property type="entry name" value="LRR_RI"/>
    <property type="match status" value="4"/>
</dbReference>
<dbReference type="Proteomes" id="UP000037460">
    <property type="component" value="Unassembled WGS sequence"/>
</dbReference>
<dbReference type="InterPro" id="IPR001611">
    <property type="entry name" value="Leu-rich_rpt"/>
</dbReference>
<organism evidence="5 6">
    <name type="scientific">Chrysochromulina tobinii</name>
    <dbReference type="NCBI Taxonomy" id="1460289"/>
    <lineage>
        <taxon>Eukaryota</taxon>
        <taxon>Haptista</taxon>
        <taxon>Haptophyta</taxon>
        <taxon>Prymnesiophyceae</taxon>
        <taxon>Prymnesiales</taxon>
        <taxon>Chrysochromulinaceae</taxon>
        <taxon>Chrysochromulina</taxon>
    </lineage>
</organism>
<evidence type="ECO:0000313" key="5">
    <source>
        <dbReference type="EMBL" id="KOO52809.1"/>
    </source>
</evidence>
<comment type="caution">
    <text evidence="5">The sequence shown here is derived from an EMBL/GenBank/DDBJ whole genome shotgun (WGS) entry which is preliminary data.</text>
</comment>
<dbReference type="GO" id="GO:0005634">
    <property type="term" value="C:nucleus"/>
    <property type="evidence" value="ECO:0007669"/>
    <property type="project" value="TreeGrafter"/>
</dbReference>
<dbReference type="AlphaFoldDB" id="A0A0M0LP37"/>
<dbReference type="GO" id="GO:0031267">
    <property type="term" value="F:small GTPase binding"/>
    <property type="evidence" value="ECO:0007669"/>
    <property type="project" value="TreeGrafter"/>
</dbReference>
<evidence type="ECO:0000256" key="1">
    <source>
        <dbReference type="ARBA" id="ARBA00022468"/>
    </source>
</evidence>
<feature type="region of interest" description="Disordered" evidence="4">
    <location>
        <begin position="208"/>
        <end position="227"/>
    </location>
</feature>
<feature type="compositionally biased region" description="Polar residues" evidence="4">
    <location>
        <begin position="216"/>
        <end position="227"/>
    </location>
</feature>
<dbReference type="InterPro" id="IPR027038">
    <property type="entry name" value="RanGap"/>
</dbReference>
<dbReference type="Gene3D" id="3.80.10.10">
    <property type="entry name" value="Ribonuclease Inhibitor"/>
    <property type="match status" value="2"/>
</dbReference>
<dbReference type="EMBL" id="JWZX01000492">
    <property type="protein sequence ID" value="KOO52809.1"/>
    <property type="molecule type" value="Genomic_DNA"/>
</dbReference>
<dbReference type="GO" id="GO:0048471">
    <property type="term" value="C:perinuclear region of cytoplasm"/>
    <property type="evidence" value="ECO:0007669"/>
    <property type="project" value="TreeGrafter"/>
</dbReference>
<dbReference type="PANTHER" id="PTHR24113">
    <property type="entry name" value="RAN GTPASE-ACTIVATING PROTEIN 1"/>
    <property type="match status" value="1"/>
</dbReference>
<keyword evidence="2" id="KW-0433">Leucine-rich repeat</keyword>
<protein>
    <submittedName>
        <fullName evidence="5">Uncharacterized protein</fullName>
    </submittedName>
</protein>
<name>A0A0M0LP37_9EUKA</name>
<sequence length="448" mass="48071">MFARKASLRRLEAMAGKTIVFTGTFTMTRDEQIRVRARDGEEVTLSRDSARLMCTLKDLMDLATTEDDVYPMPKIMASTLQMVCKLNDPDYTWPSSDEHSVVQLIQLIEDALYLDAPVVALKHIQGAIATRLNGKRTLELGPLLGAGGDFGSAEEHAASSCEPAFAPEDFEAPQQPTDDELWALLGAGGDFGSAEEHAASSCEPAFAPEDFEAPQQPGSSTAPPALLQQPSFSADAMEAALGLVDVATLAELKGVTRSWRALAQRVLCSRLCRRDGQPVPTRLDEITDLDVEQLIEAGRPWEAAIAGRMLPGLARLHGYGYVVDVATVLTKLELYNNRIGDDGAKAIAEALKVNTVLIIMDLGMNNIGDDGAKAIAEALKVNAVLSTLGLYKNSIGPEGAIAIMEALKVNAMLTFLRLDSNNIGDDGAKAIVEALKVNPRALKVNLSL</sequence>
<dbReference type="PANTHER" id="PTHR24113:SF12">
    <property type="entry name" value="RAN GTPASE-ACTIVATING PROTEIN 1"/>
    <property type="match status" value="1"/>
</dbReference>
<evidence type="ECO:0000256" key="3">
    <source>
        <dbReference type="ARBA" id="ARBA00022737"/>
    </source>
</evidence>
<reference evidence="6" key="1">
    <citation type="journal article" date="2015" name="PLoS Genet.">
        <title>Genome Sequence and Transcriptome Analyses of Chrysochromulina tobin: Metabolic Tools for Enhanced Algal Fitness in the Prominent Order Prymnesiales (Haptophyceae).</title>
        <authorList>
            <person name="Hovde B.T."/>
            <person name="Deodato C.R."/>
            <person name="Hunsperger H.M."/>
            <person name="Ryken S.A."/>
            <person name="Yost W."/>
            <person name="Jha R.K."/>
            <person name="Patterson J."/>
            <person name="Monnat R.J. Jr."/>
            <person name="Barlow S.B."/>
            <person name="Starkenburg S.R."/>
            <person name="Cattolico R.A."/>
        </authorList>
    </citation>
    <scope>NUCLEOTIDE SEQUENCE</scope>
    <source>
        <strain evidence="6">CCMP291</strain>
    </source>
</reference>
<evidence type="ECO:0000256" key="4">
    <source>
        <dbReference type="SAM" id="MobiDB-lite"/>
    </source>
</evidence>
<dbReference type="Pfam" id="PF13516">
    <property type="entry name" value="LRR_6"/>
    <property type="match status" value="3"/>
</dbReference>
<dbReference type="OrthoDB" id="184583at2759"/>
<keyword evidence="6" id="KW-1185">Reference proteome</keyword>